<evidence type="ECO:0000313" key="5">
    <source>
        <dbReference type="Proteomes" id="UP000008810"/>
    </source>
</evidence>
<evidence type="ECO:0000259" key="2">
    <source>
        <dbReference type="Pfam" id="PF14547"/>
    </source>
</evidence>
<dbReference type="OrthoDB" id="716328at2759"/>
<dbReference type="InParanoid" id="A0A0Q3G143"/>
<feature type="chain" id="PRO_5033724692" description="Hydrophobic seed protein domain-containing protein" evidence="1">
    <location>
        <begin position="26"/>
        <end position="183"/>
    </location>
</feature>
<sequence>MRSSTHVAIFLAAALMALAVASVQGQRGSRAPAAAMARAPAAAMARAPAPAAAMARAPAAAFTPSPAAGMARPPAAAMARAPAAALAPAPAAAMAPPPPPQPMRPCPSDAGEFGACVNLGIGRDRMNPADRDRCCGQIRGMPSNQAAGCLCEAALGVRFDAFNVNAVLGVCGMARVPGIVGVC</sequence>
<reference evidence="3" key="2">
    <citation type="submission" date="2017-06" db="EMBL/GenBank/DDBJ databases">
        <title>WGS assembly of Brachypodium distachyon.</title>
        <authorList>
            <consortium name="The International Brachypodium Initiative"/>
            <person name="Lucas S."/>
            <person name="Harmon-Smith M."/>
            <person name="Lail K."/>
            <person name="Tice H."/>
            <person name="Grimwood J."/>
            <person name="Bruce D."/>
            <person name="Barry K."/>
            <person name="Shu S."/>
            <person name="Lindquist E."/>
            <person name="Wang M."/>
            <person name="Pitluck S."/>
            <person name="Vogel J.P."/>
            <person name="Garvin D.F."/>
            <person name="Mockler T.C."/>
            <person name="Schmutz J."/>
            <person name="Rokhsar D."/>
            <person name="Bevan M.W."/>
        </authorList>
    </citation>
    <scope>NUCLEOTIDE SEQUENCE</scope>
    <source>
        <strain evidence="3">Bd21</strain>
    </source>
</reference>
<name>A0A0Q3G143_BRADI</name>
<dbReference type="STRING" id="15368.A0A0Q3G143"/>
<organism evidence="3">
    <name type="scientific">Brachypodium distachyon</name>
    <name type="common">Purple false brome</name>
    <name type="synonym">Trachynia distachya</name>
    <dbReference type="NCBI Taxonomy" id="15368"/>
    <lineage>
        <taxon>Eukaryota</taxon>
        <taxon>Viridiplantae</taxon>
        <taxon>Streptophyta</taxon>
        <taxon>Embryophyta</taxon>
        <taxon>Tracheophyta</taxon>
        <taxon>Spermatophyta</taxon>
        <taxon>Magnoliopsida</taxon>
        <taxon>Liliopsida</taxon>
        <taxon>Poales</taxon>
        <taxon>Poaceae</taxon>
        <taxon>BOP clade</taxon>
        <taxon>Pooideae</taxon>
        <taxon>Stipodae</taxon>
        <taxon>Brachypodieae</taxon>
        <taxon>Brachypodium</taxon>
    </lineage>
</organism>
<protein>
    <recommendedName>
        <fullName evidence="2">Hydrophobic seed protein domain-containing protein</fullName>
    </recommendedName>
</protein>
<dbReference type="SUPFAM" id="SSF47699">
    <property type="entry name" value="Bifunctional inhibitor/lipid-transfer protein/seed storage 2S albumin"/>
    <property type="match status" value="1"/>
</dbReference>
<dbReference type="Pfam" id="PF14547">
    <property type="entry name" value="Hydrophob_seed"/>
    <property type="match status" value="1"/>
</dbReference>
<dbReference type="Gramene" id="KQK05191">
    <property type="protein sequence ID" value="KQK05191"/>
    <property type="gene ID" value="BRADI_2g18600v3"/>
</dbReference>
<dbReference type="InterPro" id="IPR027923">
    <property type="entry name" value="Hydrophob_seed_dom"/>
</dbReference>
<dbReference type="AlphaFoldDB" id="A0A0Q3G143"/>
<dbReference type="ExpressionAtlas" id="A0A0Q3G143">
    <property type="expression patterns" value="baseline"/>
</dbReference>
<evidence type="ECO:0000256" key="1">
    <source>
        <dbReference type="SAM" id="SignalP"/>
    </source>
</evidence>
<dbReference type="EMBL" id="CM000881">
    <property type="protein sequence ID" value="KQK05191.1"/>
    <property type="molecule type" value="Genomic_DNA"/>
</dbReference>
<accession>A0A0Q3G143</accession>
<reference evidence="3 4" key="1">
    <citation type="journal article" date="2010" name="Nature">
        <title>Genome sequencing and analysis of the model grass Brachypodium distachyon.</title>
        <authorList>
            <consortium name="International Brachypodium Initiative"/>
        </authorList>
    </citation>
    <scope>NUCLEOTIDE SEQUENCE [LARGE SCALE GENOMIC DNA]</scope>
    <source>
        <strain evidence="3 4">Bd21</strain>
    </source>
</reference>
<keyword evidence="5" id="KW-1185">Reference proteome</keyword>
<feature type="domain" description="Hydrophobic seed protein" evidence="2">
    <location>
        <begin position="106"/>
        <end position="174"/>
    </location>
</feature>
<dbReference type="InterPro" id="IPR036312">
    <property type="entry name" value="Bifun_inhib/LTP/seed_sf"/>
</dbReference>
<evidence type="ECO:0000313" key="3">
    <source>
        <dbReference type="EMBL" id="KQK05191.1"/>
    </source>
</evidence>
<feature type="signal peptide" evidence="1">
    <location>
        <begin position="1"/>
        <end position="25"/>
    </location>
</feature>
<dbReference type="Gene3D" id="1.10.110.10">
    <property type="entry name" value="Plant lipid-transfer and hydrophobic proteins"/>
    <property type="match status" value="1"/>
</dbReference>
<dbReference type="EnsemblPlants" id="KQK05191">
    <property type="protein sequence ID" value="KQK05191"/>
    <property type="gene ID" value="BRADI_2g18600v3"/>
</dbReference>
<proteinExistence type="predicted"/>
<dbReference type="Proteomes" id="UP000008810">
    <property type="component" value="Chromosome 2"/>
</dbReference>
<reference evidence="4" key="3">
    <citation type="submission" date="2018-08" db="UniProtKB">
        <authorList>
            <consortium name="EnsemblPlants"/>
        </authorList>
    </citation>
    <scope>IDENTIFICATION</scope>
    <source>
        <strain evidence="4">cv. Bd21</strain>
    </source>
</reference>
<keyword evidence="1" id="KW-0732">Signal</keyword>
<gene>
    <name evidence="3" type="ORF">BRADI_2g18600v3</name>
</gene>
<evidence type="ECO:0000313" key="4">
    <source>
        <dbReference type="EnsemblPlants" id="KQK05191"/>
    </source>
</evidence>